<evidence type="ECO:0000313" key="3">
    <source>
        <dbReference type="Proteomes" id="UP000799779"/>
    </source>
</evidence>
<feature type="region of interest" description="Disordered" evidence="1">
    <location>
        <begin position="1"/>
        <end position="65"/>
    </location>
</feature>
<evidence type="ECO:0008006" key="4">
    <source>
        <dbReference type="Google" id="ProtNLM"/>
    </source>
</evidence>
<evidence type="ECO:0000313" key="2">
    <source>
        <dbReference type="EMBL" id="KAF2005104.1"/>
    </source>
</evidence>
<dbReference type="AlphaFoldDB" id="A0A6A5WVW6"/>
<feature type="compositionally biased region" description="Low complexity" evidence="1">
    <location>
        <begin position="36"/>
        <end position="53"/>
    </location>
</feature>
<accession>A0A6A5WVW6</accession>
<feature type="compositionally biased region" description="Low complexity" evidence="1">
    <location>
        <begin position="10"/>
        <end position="26"/>
    </location>
</feature>
<dbReference type="OrthoDB" id="5275938at2759"/>
<organism evidence="2 3">
    <name type="scientific">Amniculicola lignicola CBS 123094</name>
    <dbReference type="NCBI Taxonomy" id="1392246"/>
    <lineage>
        <taxon>Eukaryota</taxon>
        <taxon>Fungi</taxon>
        <taxon>Dikarya</taxon>
        <taxon>Ascomycota</taxon>
        <taxon>Pezizomycotina</taxon>
        <taxon>Dothideomycetes</taxon>
        <taxon>Pleosporomycetidae</taxon>
        <taxon>Pleosporales</taxon>
        <taxon>Amniculicolaceae</taxon>
        <taxon>Amniculicola</taxon>
    </lineage>
</organism>
<reference evidence="2" key="1">
    <citation type="journal article" date="2020" name="Stud. Mycol.">
        <title>101 Dothideomycetes genomes: a test case for predicting lifestyles and emergence of pathogens.</title>
        <authorList>
            <person name="Haridas S."/>
            <person name="Albert R."/>
            <person name="Binder M."/>
            <person name="Bloem J."/>
            <person name="Labutti K."/>
            <person name="Salamov A."/>
            <person name="Andreopoulos B."/>
            <person name="Baker S."/>
            <person name="Barry K."/>
            <person name="Bills G."/>
            <person name="Bluhm B."/>
            <person name="Cannon C."/>
            <person name="Castanera R."/>
            <person name="Culley D."/>
            <person name="Daum C."/>
            <person name="Ezra D."/>
            <person name="Gonzalez J."/>
            <person name="Henrissat B."/>
            <person name="Kuo A."/>
            <person name="Liang C."/>
            <person name="Lipzen A."/>
            <person name="Lutzoni F."/>
            <person name="Magnuson J."/>
            <person name="Mondo S."/>
            <person name="Nolan M."/>
            <person name="Ohm R."/>
            <person name="Pangilinan J."/>
            <person name="Park H.-J."/>
            <person name="Ramirez L."/>
            <person name="Alfaro M."/>
            <person name="Sun H."/>
            <person name="Tritt A."/>
            <person name="Yoshinaga Y."/>
            <person name="Zwiers L.-H."/>
            <person name="Turgeon B."/>
            <person name="Goodwin S."/>
            <person name="Spatafora J."/>
            <person name="Crous P."/>
            <person name="Grigoriev I."/>
        </authorList>
    </citation>
    <scope>NUCLEOTIDE SEQUENCE</scope>
    <source>
        <strain evidence="2">CBS 123094</strain>
    </source>
</reference>
<name>A0A6A5WVW6_9PLEO</name>
<dbReference type="Proteomes" id="UP000799779">
    <property type="component" value="Unassembled WGS sequence"/>
</dbReference>
<proteinExistence type="predicted"/>
<feature type="region of interest" description="Disordered" evidence="1">
    <location>
        <begin position="94"/>
        <end position="139"/>
    </location>
</feature>
<protein>
    <recommendedName>
        <fullName evidence="4">BTB domain-containing protein</fullName>
    </recommendedName>
</protein>
<dbReference type="Gene3D" id="3.30.710.10">
    <property type="entry name" value="Potassium Channel Kv1.1, Chain A"/>
    <property type="match status" value="1"/>
</dbReference>
<evidence type="ECO:0000256" key="1">
    <source>
        <dbReference type="SAM" id="MobiDB-lite"/>
    </source>
</evidence>
<dbReference type="SUPFAM" id="SSF54695">
    <property type="entry name" value="POZ domain"/>
    <property type="match status" value="1"/>
</dbReference>
<keyword evidence="3" id="KW-1185">Reference proteome</keyword>
<dbReference type="InterPro" id="IPR011333">
    <property type="entry name" value="SKP1/BTB/POZ_sf"/>
</dbReference>
<feature type="compositionally biased region" description="Polar residues" evidence="1">
    <location>
        <begin position="54"/>
        <end position="65"/>
    </location>
</feature>
<sequence>MAGPAERHASSVSDFTSTDSTSTPGGRPSPSPAAPAPSSSAGSSATKGVTTTAEGSTPTAVSTNITSTWRTATRSLSVGSLRLKDSMLAMGFTQATSTPGTTASSADTGSSQPSRRDSAAVTASNKATSAPRKPLNPNNLPVIELHEHGDITLIIGPKEQPVLVSISVLRRASPVWRKMFGEPWIESREKEARFPEDNLDALLIVLRIAHLRFRDIPQKHGLEFRGLVQLAVVCDKYDTVEIVCPFFIANKWYAPWRQRSKDHGFEEWLMITWTFGNMPFFEEMAKCLHLTVHKNTEGKYLRDGCTKPLGSNMPPGFLDELVAAREQAIKEILAGCDRILKKTEKSHECVCKAKDNKEAPPPFQGGCQAMLFGALYLGFSRLRISAITPEYSGSFSDLVESIKNIPVYPYISKDWNGKRSYKHIAYLKEHVECTKEANLTVMIDGILASLPPPVLEHHKNHIAIQEKKWLV</sequence>
<dbReference type="EMBL" id="ML977564">
    <property type="protein sequence ID" value="KAF2005104.1"/>
    <property type="molecule type" value="Genomic_DNA"/>
</dbReference>
<feature type="compositionally biased region" description="Low complexity" evidence="1">
    <location>
        <begin position="94"/>
        <end position="111"/>
    </location>
</feature>
<gene>
    <name evidence="2" type="ORF">P154DRAFT_611587</name>
</gene>